<reference evidence="3" key="1">
    <citation type="submission" date="2017-09" db="EMBL/GenBank/DDBJ databases">
        <title>Depth-based differentiation of microbial function through sediment-hosted aquifers and enrichment of novel symbionts in the deep terrestrial subsurface.</title>
        <authorList>
            <person name="Probst A.J."/>
            <person name="Ladd B."/>
            <person name="Jarett J.K."/>
            <person name="Geller-Mcgrath D.E."/>
            <person name="Sieber C.M.K."/>
            <person name="Emerson J.B."/>
            <person name="Anantharaman K."/>
            <person name="Thomas B.C."/>
            <person name="Malmstrom R."/>
            <person name="Stieglmeier M."/>
            <person name="Klingl A."/>
            <person name="Woyke T."/>
            <person name="Ryan C.M."/>
            <person name="Banfield J.F."/>
        </authorList>
    </citation>
    <scope>NUCLEOTIDE SEQUENCE [LARGE SCALE GENOMIC DNA]</scope>
</reference>
<comment type="caution">
    <text evidence="2">The sequence shown here is derived from an EMBL/GenBank/DDBJ whole genome shotgun (WGS) entry which is preliminary data.</text>
</comment>
<sequence>YGGGGEKVVLDLAKGFVENGFEVDLLLFSRKGSFEDYVDKRVNIIDLNVSRIFFSFFPIIKYIRKEKPVAILGTSEHANIVLILAKIFSFTYT</sequence>
<dbReference type="AlphaFoldDB" id="A0A2M8KRG7"/>
<evidence type="ECO:0000313" key="2">
    <source>
        <dbReference type="EMBL" id="PJE62512.1"/>
    </source>
</evidence>
<dbReference type="SUPFAM" id="SSF53756">
    <property type="entry name" value="UDP-Glycosyltransferase/glycogen phosphorylase"/>
    <property type="match status" value="1"/>
</dbReference>
<feature type="non-terminal residue" evidence="2">
    <location>
        <position position="93"/>
    </location>
</feature>
<dbReference type="GO" id="GO:0016740">
    <property type="term" value="F:transferase activity"/>
    <property type="evidence" value="ECO:0007669"/>
    <property type="project" value="UniProtKB-KW"/>
</dbReference>
<evidence type="ECO:0000313" key="3">
    <source>
        <dbReference type="Proteomes" id="UP000229554"/>
    </source>
</evidence>
<feature type="non-terminal residue" evidence="2">
    <location>
        <position position="1"/>
    </location>
</feature>
<dbReference type="Proteomes" id="UP000229554">
    <property type="component" value="Unassembled WGS sequence"/>
</dbReference>
<name>A0A2M8KRG7_9BACT</name>
<dbReference type="Gene3D" id="3.40.50.2000">
    <property type="entry name" value="Glycogen Phosphorylase B"/>
    <property type="match status" value="1"/>
</dbReference>
<accession>A0A2M8KRG7</accession>
<keyword evidence="2" id="KW-0808">Transferase</keyword>
<dbReference type="Pfam" id="PF13439">
    <property type="entry name" value="Glyco_transf_4"/>
    <property type="match status" value="1"/>
</dbReference>
<gene>
    <name evidence="2" type="ORF">COU88_04585</name>
</gene>
<protein>
    <submittedName>
        <fullName evidence="2">Glycosyl transferase</fullName>
    </submittedName>
</protein>
<feature type="domain" description="Glycosyltransferase subfamily 4-like N-terminal" evidence="1">
    <location>
        <begin position="3"/>
        <end position="86"/>
    </location>
</feature>
<dbReference type="InterPro" id="IPR028098">
    <property type="entry name" value="Glyco_trans_4-like_N"/>
</dbReference>
<dbReference type="EMBL" id="PFED01000187">
    <property type="protein sequence ID" value="PJE62512.1"/>
    <property type="molecule type" value="Genomic_DNA"/>
</dbReference>
<proteinExistence type="predicted"/>
<organism evidence="2 3">
    <name type="scientific">Candidatus Roizmanbacteria bacterium CG10_big_fil_rev_8_21_14_0_10_39_6</name>
    <dbReference type="NCBI Taxonomy" id="1974853"/>
    <lineage>
        <taxon>Bacteria</taxon>
        <taxon>Candidatus Roizmaniibacteriota</taxon>
    </lineage>
</organism>
<evidence type="ECO:0000259" key="1">
    <source>
        <dbReference type="Pfam" id="PF13439"/>
    </source>
</evidence>